<dbReference type="InterPro" id="IPR035965">
    <property type="entry name" value="PAS-like_dom_sf"/>
</dbReference>
<dbReference type="InterPro" id="IPR013655">
    <property type="entry name" value="PAS_fold_3"/>
</dbReference>
<comment type="caution">
    <text evidence="11">The sequence shown here is derived from an EMBL/GenBank/DDBJ whole genome shotgun (WGS) entry which is preliminary data.</text>
</comment>
<feature type="domain" description="PAS" evidence="9">
    <location>
        <begin position="293"/>
        <end position="348"/>
    </location>
</feature>
<feature type="domain" description="Histidine kinase" evidence="8">
    <location>
        <begin position="436"/>
        <end position="651"/>
    </location>
</feature>
<accession>A0A511N365</accession>
<evidence type="ECO:0000256" key="3">
    <source>
        <dbReference type="ARBA" id="ARBA00022553"/>
    </source>
</evidence>
<dbReference type="FunFam" id="3.30.565.10:FF:000006">
    <property type="entry name" value="Sensor histidine kinase WalK"/>
    <property type="match status" value="1"/>
</dbReference>
<evidence type="ECO:0000259" key="8">
    <source>
        <dbReference type="PROSITE" id="PS50109"/>
    </source>
</evidence>
<gene>
    <name evidence="11" type="ORF">DC3_29340</name>
</gene>
<keyword evidence="12" id="KW-1185">Reference proteome</keyword>
<dbReference type="Gene3D" id="3.30.450.20">
    <property type="entry name" value="PAS domain"/>
    <property type="match status" value="2"/>
</dbReference>
<evidence type="ECO:0000313" key="12">
    <source>
        <dbReference type="Proteomes" id="UP000321306"/>
    </source>
</evidence>
<dbReference type="InterPro" id="IPR003661">
    <property type="entry name" value="HisK_dim/P_dom"/>
</dbReference>
<dbReference type="InterPro" id="IPR005467">
    <property type="entry name" value="His_kinase_dom"/>
</dbReference>
<dbReference type="AlphaFoldDB" id="A0A511N365"/>
<proteinExistence type="predicted"/>
<dbReference type="SMART" id="SM00091">
    <property type="entry name" value="PAS"/>
    <property type="match status" value="2"/>
</dbReference>
<dbReference type="Proteomes" id="UP000321306">
    <property type="component" value="Unassembled WGS sequence"/>
</dbReference>
<dbReference type="Gene3D" id="1.10.287.130">
    <property type="match status" value="1"/>
</dbReference>
<evidence type="ECO:0000256" key="5">
    <source>
        <dbReference type="ARBA" id="ARBA00022777"/>
    </source>
</evidence>
<dbReference type="SMART" id="SM00387">
    <property type="entry name" value="HATPase_c"/>
    <property type="match status" value="1"/>
</dbReference>
<dbReference type="InterPro" id="IPR029016">
    <property type="entry name" value="GAF-like_dom_sf"/>
</dbReference>
<dbReference type="Pfam" id="PF08447">
    <property type="entry name" value="PAS_3"/>
    <property type="match status" value="2"/>
</dbReference>
<dbReference type="PROSITE" id="PS50109">
    <property type="entry name" value="HIS_KIN"/>
    <property type="match status" value="1"/>
</dbReference>
<dbReference type="InterPro" id="IPR036097">
    <property type="entry name" value="HisK_dim/P_sf"/>
</dbReference>
<organism evidence="11 12">
    <name type="scientific">Deinococcus cellulosilyticus (strain DSM 18568 / NBRC 106333 / KACC 11606 / 5516J-15)</name>
    <dbReference type="NCBI Taxonomy" id="1223518"/>
    <lineage>
        <taxon>Bacteria</taxon>
        <taxon>Thermotogati</taxon>
        <taxon>Deinococcota</taxon>
        <taxon>Deinococci</taxon>
        <taxon>Deinococcales</taxon>
        <taxon>Deinococcaceae</taxon>
        <taxon>Deinococcus</taxon>
    </lineage>
</organism>
<dbReference type="FunFam" id="3.30.450.20:FF:000099">
    <property type="entry name" value="Sensory box sensor histidine kinase"/>
    <property type="match status" value="1"/>
</dbReference>
<sequence length="651" mass="74540">MSLSFRPSITELALKWPNHAEDRFAALFAQALHCSKAAVWLQSQDEPTGVLKPLGTYGIHPDERPLLENARINLKEPSLGQQAQQGEYIQLVWTRDLNKMGAAEHLLMRAYGLDTLFCCALRLPDDTLGLIYAASEEDLEPTTQQIVRAAQVAEGLTIGLHRSQLKDVAKQTRQELQNILQHSPDMIITRKGTMYTSVSDAVQQILGYRPDEMVGRSITEFIHPEDLEPTLKLVREHLEEQQSIRHYRCRFVHKDGHAVHMSWNTALQEGDRVVAVGRDISDIVEARARIQESENRFRTIANSAPVMLWMMDAKQQCTFFNDGWLSFRGRTLEQELGWGWAQGVHPDDFESCNVEFQKRWAAREPYEVEFRMLHVSGEHRWTVSRGVPHFSEHGTFLGYLGGCLDIHDRKLAQKVLEEQDLQLREVMRLQKQFMQDAAHELRTPLTAIQGNLEILSRHFHLPDTEKQEILSEALWETMRLGRLVNDMLVLARGDMGLSFRVEDVRLDRLLRGIWHEVCSVTPTHHFELGGLERTVIQGDHERLEQMFQVLLENAVRYTPEGGTLQLSLQQQGHLAELRLKDTGVGIGPEDLPRVFERFYRVDKARQRNDDPGGTGLGLPIAKWIVENHDGKIWLDSEPDRGTTVVVQFPLK</sequence>
<dbReference type="PRINTS" id="PR00344">
    <property type="entry name" value="BCTRLSENSOR"/>
</dbReference>
<dbReference type="SUPFAM" id="SSF55781">
    <property type="entry name" value="GAF domain-like"/>
    <property type="match status" value="1"/>
</dbReference>
<dbReference type="PANTHER" id="PTHR43304:SF1">
    <property type="entry name" value="PAC DOMAIN-CONTAINING PROTEIN"/>
    <property type="match status" value="1"/>
</dbReference>
<dbReference type="CDD" id="cd00075">
    <property type="entry name" value="HATPase"/>
    <property type="match status" value="1"/>
</dbReference>
<evidence type="ECO:0000256" key="1">
    <source>
        <dbReference type="ARBA" id="ARBA00000085"/>
    </source>
</evidence>
<dbReference type="NCBIfam" id="TIGR00229">
    <property type="entry name" value="sensory_box"/>
    <property type="match status" value="2"/>
</dbReference>
<keyword evidence="4" id="KW-0808">Transferase</keyword>
<dbReference type="SMART" id="SM00086">
    <property type="entry name" value="PAC"/>
    <property type="match status" value="2"/>
</dbReference>
<dbReference type="InterPro" id="IPR052162">
    <property type="entry name" value="Sensor_kinase/Photoreceptor"/>
</dbReference>
<dbReference type="SUPFAM" id="SSF55874">
    <property type="entry name" value="ATPase domain of HSP90 chaperone/DNA topoisomerase II/histidine kinase"/>
    <property type="match status" value="1"/>
</dbReference>
<dbReference type="InterPro" id="IPR004358">
    <property type="entry name" value="Sig_transdc_His_kin-like_C"/>
</dbReference>
<feature type="domain" description="PAS" evidence="9">
    <location>
        <begin position="172"/>
        <end position="241"/>
    </location>
</feature>
<dbReference type="EMBL" id="BJXB01000012">
    <property type="protein sequence ID" value="GEM47299.1"/>
    <property type="molecule type" value="Genomic_DNA"/>
</dbReference>
<evidence type="ECO:0000256" key="2">
    <source>
        <dbReference type="ARBA" id="ARBA00012438"/>
    </source>
</evidence>
<dbReference type="PROSITE" id="PS50112">
    <property type="entry name" value="PAS"/>
    <property type="match status" value="2"/>
</dbReference>
<keyword evidence="3" id="KW-0597">Phosphoprotein</keyword>
<feature type="domain" description="PAC" evidence="10">
    <location>
        <begin position="366"/>
        <end position="418"/>
    </location>
</feature>
<protein>
    <recommendedName>
        <fullName evidence="2">histidine kinase</fullName>
        <ecNumber evidence="2">2.7.13.3</ecNumber>
    </recommendedName>
</protein>
<dbReference type="SUPFAM" id="SSF55785">
    <property type="entry name" value="PYP-like sensor domain (PAS domain)"/>
    <property type="match status" value="2"/>
</dbReference>
<dbReference type="InterPro" id="IPR001610">
    <property type="entry name" value="PAC"/>
</dbReference>
<dbReference type="InterPro" id="IPR003594">
    <property type="entry name" value="HATPase_dom"/>
</dbReference>
<evidence type="ECO:0000256" key="6">
    <source>
        <dbReference type="ARBA" id="ARBA00023012"/>
    </source>
</evidence>
<dbReference type="FunFam" id="1.10.287.130:FF:000001">
    <property type="entry name" value="Two-component sensor histidine kinase"/>
    <property type="match status" value="1"/>
</dbReference>
<dbReference type="SMART" id="SM00388">
    <property type="entry name" value="HisKA"/>
    <property type="match status" value="1"/>
</dbReference>
<dbReference type="OrthoDB" id="8552871at2"/>
<evidence type="ECO:0000313" key="11">
    <source>
        <dbReference type="EMBL" id="GEM47299.1"/>
    </source>
</evidence>
<evidence type="ECO:0000259" key="9">
    <source>
        <dbReference type="PROSITE" id="PS50112"/>
    </source>
</evidence>
<dbReference type="PROSITE" id="PS50113">
    <property type="entry name" value="PAC"/>
    <property type="match status" value="1"/>
</dbReference>
<dbReference type="SUPFAM" id="SSF47384">
    <property type="entry name" value="Homodimeric domain of signal transducing histidine kinase"/>
    <property type="match status" value="1"/>
</dbReference>
<keyword evidence="7" id="KW-0472">Membrane</keyword>
<dbReference type="InterPro" id="IPR036890">
    <property type="entry name" value="HATPase_C_sf"/>
</dbReference>
<dbReference type="GO" id="GO:0000155">
    <property type="term" value="F:phosphorelay sensor kinase activity"/>
    <property type="evidence" value="ECO:0007669"/>
    <property type="project" value="InterPro"/>
</dbReference>
<evidence type="ECO:0000256" key="7">
    <source>
        <dbReference type="ARBA" id="ARBA00023136"/>
    </source>
</evidence>
<reference evidence="11 12" key="1">
    <citation type="submission" date="2019-07" db="EMBL/GenBank/DDBJ databases">
        <title>Whole genome shotgun sequence of Deinococcus cellulosilyticus NBRC 106333.</title>
        <authorList>
            <person name="Hosoyama A."/>
            <person name="Uohara A."/>
            <person name="Ohji S."/>
            <person name="Ichikawa N."/>
        </authorList>
    </citation>
    <scope>NUCLEOTIDE SEQUENCE [LARGE SCALE GENOMIC DNA]</scope>
    <source>
        <strain evidence="11 12">NBRC 106333</strain>
    </source>
</reference>
<dbReference type="EC" id="2.7.13.3" evidence="2"/>
<dbReference type="Pfam" id="PF02518">
    <property type="entry name" value="HATPase_c"/>
    <property type="match status" value="1"/>
</dbReference>
<dbReference type="InterPro" id="IPR000014">
    <property type="entry name" value="PAS"/>
</dbReference>
<dbReference type="Gene3D" id="3.30.565.10">
    <property type="entry name" value="Histidine kinase-like ATPase, C-terminal domain"/>
    <property type="match status" value="1"/>
</dbReference>
<dbReference type="RefSeq" id="WP_146885431.1">
    <property type="nucleotide sequence ID" value="NZ_BJXB01000012.1"/>
</dbReference>
<dbReference type="Pfam" id="PF00512">
    <property type="entry name" value="HisKA"/>
    <property type="match status" value="1"/>
</dbReference>
<dbReference type="PANTHER" id="PTHR43304">
    <property type="entry name" value="PHYTOCHROME-LIKE PROTEIN CPH1"/>
    <property type="match status" value="1"/>
</dbReference>
<dbReference type="InterPro" id="IPR000700">
    <property type="entry name" value="PAS-assoc_C"/>
</dbReference>
<name>A0A511N365_DEIC1</name>
<dbReference type="Gene3D" id="3.30.450.40">
    <property type="match status" value="1"/>
</dbReference>
<dbReference type="CDD" id="cd00130">
    <property type="entry name" value="PAS"/>
    <property type="match status" value="2"/>
</dbReference>
<evidence type="ECO:0000256" key="4">
    <source>
        <dbReference type="ARBA" id="ARBA00022679"/>
    </source>
</evidence>
<keyword evidence="5" id="KW-0418">Kinase</keyword>
<keyword evidence="6" id="KW-0902">Two-component regulatory system</keyword>
<evidence type="ECO:0000259" key="10">
    <source>
        <dbReference type="PROSITE" id="PS50113"/>
    </source>
</evidence>
<dbReference type="CDD" id="cd00082">
    <property type="entry name" value="HisKA"/>
    <property type="match status" value="1"/>
</dbReference>
<comment type="catalytic activity">
    <reaction evidence="1">
        <text>ATP + protein L-histidine = ADP + protein N-phospho-L-histidine.</text>
        <dbReference type="EC" id="2.7.13.3"/>
    </reaction>
</comment>